<protein>
    <submittedName>
        <fullName evidence="2">Uncharacterized protein</fullName>
    </submittedName>
</protein>
<sequence>MQLKLNKKPVKQLSDDQSALPAKATRAVGGAGRAALQKSGGNSRASDCCTMTDN</sequence>
<reference evidence="2 3" key="1">
    <citation type="journal article" date="2012" name="J. Bacteriol.">
        <title>Genome sequence of the cycloprodigiosin-producing bacterial strain Pseudoalteromonas rubra ATCC 29570(T).</title>
        <authorList>
            <person name="Xie B.B."/>
            <person name="Shu Y.L."/>
            <person name="Qin Q.L."/>
            <person name="Rong J.C."/>
            <person name="Zhang X.Y."/>
            <person name="Chen X.L."/>
            <person name="Zhou B.C."/>
            <person name="Zhang Y.Z."/>
        </authorList>
    </citation>
    <scope>NUCLEOTIDE SEQUENCE [LARGE SCALE GENOMIC DNA]</scope>
    <source>
        <strain evidence="2 3">DSM 6842</strain>
    </source>
</reference>
<feature type="region of interest" description="Disordered" evidence="1">
    <location>
        <begin position="1"/>
        <end position="54"/>
    </location>
</feature>
<feature type="compositionally biased region" description="Basic residues" evidence="1">
    <location>
        <begin position="1"/>
        <end position="10"/>
    </location>
</feature>
<comment type="caution">
    <text evidence="2">The sequence shown here is derived from an EMBL/GenBank/DDBJ whole genome shotgun (WGS) entry which is preliminary data.</text>
</comment>
<dbReference type="EMBL" id="AHCD03000035">
    <property type="protein sequence ID" value="KAF7786576.1"/>
    <property type="molecule type" value="Genomic_DNA"/>
</dbReference>
<dbReference type="AlphaFoldDB" id="A0A8T0C773"/>
<evidence type="ECO:0000313" key="2">
    <source>
        <dbReference type="EMBL" id="KAF7786576.1"/>
    </source>
</evidence>
<dbReference type="GeneID" id="61358799"/>
<name>A0A8T0C773_9GAMM</name>
<dbReference type="RefSeq" id="WP_155946176.1">
    <property type="nucleotide sequence ID" value="NZ_AHCD03000035.1"/>
</dbReference>
<organism evidence="2 3">
    <name type="scientific">Pseudoalteromonas rubra</name>
    <dbReference type="NCBI Taxonomy" id="43658"/>
    <lineage>
        <taxon>Bacteria</taxon>
        <taxon>Pseudomonadati</taxon>
        <taxon>Pseudomonadota</taxon>
        <taxon>Gammaproteobacteria</taxon>
        <taxon>Alteromonadales</taxon>
        <taxon>Pseudoalteromonadaceae</taxon>
        <taxon>Pseudoalteromonas</taxon>
    </lineage>
</organism>
<gene>
    <name evidence="2" type="ORF">PRUB_a1186</name>
</gene>
<dbReference type="Proteomes" id="UP000016480">
    <property type="component" value="Unassembled WGS sequence"/>
</dbReference>
<proteinExistence type="predicted"/>
<feature type="compositionally biased region" description="Polar residues" evidence="1">
    <location>
        <begin position="39"/>
        <end position="54"/>
    </location>
</feature>
<evidence type="ECO:0000256" key="1">
    <source>
        <dbReference type="SAM" id="MobiDB-lite"/>
    </source>
</evidence>
<evidence type="ECO:0000313" key="3">
    <source>
        <dbReference type="Proteomes" id="UP000016480"/>
    </source>
</evidence>
<accession>A0A8T0C773</accession>